<feature type="domain" description="Hydantoinase B/oxoprolinase" evidence="2">
    <location>
        <begin position="1"/>
        <end position="59"/>
    </location>
</feature>
<dbReference type="EMBL" id="JAHWZY010000021">
    <property type="protein sequence ID" value="MEZ3181006.1"/>
    <property type="molecule type" value="Genomic_DNA"/>
</dbReference>
<evidence type="ECO:0000313" key="4">
    <source>
        <dbReference type="Proteomes" id="UP001567537"/>
    </source>
</evidence>
<feature type="region of interest" description="Disordered" evidence="1">
    <location>
        <begin position="1"/>
        <end position="78"/>
    </location>
</feature>
<proteinExistence type="predicted"/>
<evidence type="ECO:0000313" key="3">
    <source>
        <dbReference type="EMBL" id="MEZ3181006.1"/>
    </source>
</evidence>
<accession>A0ABV4J261</accession>
<protein>
    <submittedName>
        <fullName evidence="3">Hydantoinase B/oxoprolinase family protein</fullName>
    </submittedName>
</protein>
<gene>
    <name evidence="3" type="ORF">KYY02_20615</name>
</gene>
<comment type="caution">
    <text evidence="3">The sequence shown here is derived from an EMBL/GenBank/DDBJ whole genome shotgun (WGS) entry which is preliminary data.</text>
</comment>
<sequence>MTVSTLSQHRRGPPYGMAGGEPDVPGTHRIERADGTVTRLAGSDSADVEPGDVLVVETPRRRGTRPAARPPSSRRRDR</sequence>
<name>A0ABV4J261_9ACTN</name>
<dbReference type="InterPro" id="IPR003692">
    <property type="entry name" value="Hydantoinase_B"/>
</dbReference>
<evidence type="ECO:0000259" key="2">
    <source>
        <dbReference type="Pfam" id="PF02538"/>
    </source>
</evidence>
<evidence type="ECO:0000256" key="1">
    <source>
        <dbReference type="SAM" id="MobiDB-lite"/>
    </source>
</evidence>
<organism evidence="3 4">
    <name type="scientific">Streptomyces pimonensis</name>
    <dbReference type="NCBI Taxonomy" id="2860288"/>
    <lineage>
        <taxon>Bacteria</taxon>
        <taxon>Bacillati</taxon>
        <taxon>Actinomycetota</taxon>
        <taxon>Actinomycetes</taxon>
        <taxon>Kitasatosporales</taxon>
        <taxon>Streptomycetaceae</taxon>
        <taxon>Streptomyces</taxon>
    </lineage>
</organism>
<reference evidence="3 4" key="1">
    <citation type="journal article" date="2021" name="Res Sq">
        <title>Streptomyces Pimoensis sp. nov., Isolated From the Taklimakan Desert in Xinjiang, China.</title>
        <authorList>
            <person name="Zhang P."/>
            <person name="Luo X."/>
            <person name="Luo X."/>
            <person name="Liu Z."/>
            <person name="Xia Z."/>
            <person name="Wan C."/>
            <person name="zhang L."/>
        </authorList>
    </citation>
    <scope>NUCLEOTIDE SEQUENCE [LARGE SCALE GENOMIC DNA]</scope>
    <source>
        <strain evidence="3 4">TRM75549</strain>
    </source>
</reference>
<dbReference type="Pfam" id="PF02538">
    <property type="entry name" value="Hydantoinase_B"/>
    <property type="match status" value="1"/>
</dbReference>
<dbReference type="Proteomes" id="UP001567537">
    <property type="component" value="Unassembled WGS sequence"/>
</dbReference>
<keyword evidence="4" id="KW-1185">Reference proteome</keyword>